<comment type="caution">
    <text evidence="1">The sequence shown here is derived from an EMBL/GenBank/DDBJ whole genome shotgun (WGS) entry which is preliminary data.</text>
</comment>
<dbReference type="EMBL" id="JACAZE010000008">
    <property type="protein sequence ID" value="KAF7308170.1"/>
    <property type="molecule type" value="Genomic_DNA"/>
</dbReference>
<gene>
    <name evidence="1" type="ORF">HMN09_00664800</name>
</gene>
<keyword evidence="2" id="KW-1185">Reference proteome</keyword>
<dbReference type="OrthoDB" id="3060100at2759"/>
<evidence type="ECO:0000313" key="2">
    <source>
        <dbReference type="Proteomes" id="UP000613580"/>
    </source>
</evidence>
<evidence type="ECO:0000313" key="1">
    <source>
        <dbReference type="EMBL" id="KAF7308170.1"/>
    </source>
</evidence>
<dbReference type="AlphaFoldDB" id="A0A8H6T2C0"/>
<sequence length="508" mass="56544">MSNHDNGPQHAFALLLPELWDCVASFTEDLFALAQVSAALNAAVIAHWANRRGTTLAQFIAGNVPLGADALRALVLYAPLTELPATKLKIHLASSGEPQVARKFAGSMWRLTQLTRRAPRLRDLQIQLRFTIFNWSYPPLAEALHFFCAALSTVAARQAGPVLVLAGSLPSLAFTCWPRDIEHWDLNNKRFNAPSEWYHNIPLPFKRKLHESWYTTTRCHDGSLTRVGNLYAPHNVRLHLEDAPTAQSLLIFDNSRIGPFYAIAKQLYGKNEISPAVQSLLPVFFRNAELPALRTFSIESDVDPVAFRQFLVNHPQLEDLKYFRASHARHRPPVVSPPLLHPGLRKLETSLPYSLDSSAMLRGLHLAPNLEKIVLHFFISSSARGPAASTSSPLDAMLDDLQCLAERPENLPRLTLTLTLYCNPDPSLPLKRSFSARALAWRRQKSIENKAPMFSPSLTIAASLHCIQTVVLNTRSARTAHALLPWLAALPELDELEVFCFARADGGA</sequence>
<reference evidence="1" key="1">
    <citation type="submission" date="2020-05" db="EMBL/GenBank/DDBJ databases">
        <title>Mycena genomes resolve the evolution of fungal bioluminescence.</title>
        <authorList>
            <person name="Tsai I.J."/>
        </authorList>
    </citation>
    <scope>NUCLEOTIDE SEQUENCE</scope>
    <source>
        <strain evidence="1">110903Hualien_Pintung</strain>
    </source>
</reference>
<protein>
    <submittedName>
        <fullName evidence="1">Alpha-galactosidase</fullName>
    </submittedName>
</protein>
<name>A0A8H6T2C0_MYCCL</name>
<organism evidence="1 2">
    <name type="scientific">Mycena chlorophos</name>
    <name type="common">Agaric fungus</name>
    <name type="synonym">Agaricus chlorophos</name>
    <dbReference type="NCBI Taxonomy" id="658473"/>
    <lineage>
        <taxon>Eukaryota</taxon>
        <taxon>Fungi</taxon>
        <taxon>Dikarya</taxon>
        <taxon>Basidiomycota</taxon>
        <taxon>Agaricomycotina</taxon>
        <taxon>Agaricomycetes</taxon>
        <taxon>Agaricomycetidae</taxon>
        <taxon>Agaricales</taxon>
        <taxon>Marasmiineae</taxon>
        <taxon>Mycenaceae</taxon>
        <taxon>Mycena</taxon>
    </lineage>
</organism>
<dbReference type="Proteomes" id="UP000613580">
    <property type="component" value="Unassembled WGS sequence"/>
</dbReference>
<proteinExistence type="predicted"/>
<accession>A0A8H6T2C0</accession>